<keyword evidence="2" id="KW-1185">Reference proteome</keyword>
<gene>
    <name evidence="1" type="primary">bioD</name>
    <name evidence="1" type="ORF">RV045_08565</name>
</gene>
<keyword evidence="1" id="KW-0436">Ligase</keyword>
<reference evidence="1" key="1">
    <citation type="submission" date="2023-10" db="EMBL/GenBank/DDBJ databases">
        <title>Amphibacter perezi, gen. nov., sp. nov. a novel taxa of the family Comamonadaceae, class Betaproteobacteria isolated from the skin microbiota of Pelophylax perezi from different populations.</title>
        <authorList>
            <person name="Costa S."/>
            <person name="Proenca D.N."/>
            <person name="Lopes I."/>
            <person name="Morais P.V."/>
        </authorList>
    </citation>
    <scope>NUCLEOTIDE SEQUENCE</scope>
    <source>
        <strain evidence="1">SL12-8</strain>
    </source>
</reference>
<dbReference type="Proteomes" id="UP001364695">
    <property type="component" value="Unassembled WGS sequence"/>
</dbReference>
<proteinExistence type="predicted"/>
<evidence type="ECO:0000313" key="2">
    <source>
        <dbReference type="Proteomes" id="UP001364695"/>
    </source>
</evidence>
<dbReference type="EC" id="6.3.3.3" evidence="1"/>
<comment type="caution">
    <text evidence="1">The sequence shown here is derived from an EMBL/GenBank/DDBJ whole genome shotgun (WGS) entry which is preliminary data.</text>
</comment>
<accession>A0ACC6P2K6</accession>
<organism evidence="1 2">
    <name type="scientific">Amphibiibacter pelophylacis</name>
    <dbReference type="NCBI Taxonomy" id="1799477"/>
    <lineage>
        <taxon>Bacteria</taxon>
        <taxon>Pseudomonadati</taxon>
        <taxon>Pseudomonadota</taxon>
        <taxon>Betaproteobacteria</taxon>
        <taxon>Burkholderiales</taxon>
        <taxon>Sphaerotilaceae</taxon>
        <taxon>Amphibiibacter</taxon>
    </lineage>
</organism>
<evidence type="ECO:0000313" key="1">
    <source>
        <dbReference type="EMBL" id="MEJ7138481.1"/>
    </source>
</evidence>
<name>A0ACC6P2K6_9BURK</name>
<protein>
    <submittedName>
        <fullName evidence="1">Dethiobiotin synthase</fullName>
        <ecNumber evidence="1">6.3.3.3</ecNumber>
    </submittedName>
</protein>
<sequence>MPESTIFITGTDTEVGKTWVSAALLQLLGRHGAALGCKPVSAGQTHPQPGEAPFAPFNEDVRWLQACSVPAVGDAPLLDAQVGPIQLDEPCAPHIAAARQGLSWDQDAAPLRSTVLGAVEALAARSRWLVVEGVGGWAVPLAQGWDSAALARDVCPPGSTGGVVLVVGLRLGCLNHALLTAQAVAASGLRLLGWVAKSGPQPMAHEAENLATLDALLPAPRLGHIPWLGDADVGHALRYDAAALRALAMRAASHLDQARLLRALGS</sequence>
<dbReference type="EMBL" id="JAWDIE010000011">
    <property type="protein sequence ID" value="MEJ7138481.1"/>
    <property type="molecule type" value="Genomic_DNA"/>
</dbReference>